<gene>
    <name evidence="2" type="ORF">PEBR_19388</name>
</gene>
<reference evidence="3" key="1">
    <citation type="submission" date="2015-09" db="EMBL/GenBank/DDBJ databases">
        <authorList>
            <person name="Fill T.P."/>
            <person name="Baretta J.F."/>
            <person name="de Almeida L.G."/>
            <person name="Rocha M."/>
            <person name="de Souza D.H."/>
            <person name="Malavazi I."/>
            <person name="Cerdeira L.T."/>
            <person name="Hong H."/>
            <person name="Samborskyy M."/>
            <person name="de Vasconcelos A.T."/>
            <person name="Leadlay P."/>
            <person name="Rodrigues-Filho E."/>
        </authorList>
    </citation>
    <scope>NUCLEOTIDE SEQUENCE [LARGE SCALE GENOMIC DNA]</scope>
    <source>
        <strain evidence="3">LaBioMMi 136</strain>
    </source>
</reference>
<feature type="compositionally biased region" description="Polar residues" evidence="1">
    <location>
        <begin position="32"/>
        <end position="55"/>
    </location>
</feature>
<organism evidence="2 3">
    <name type="scientific">Penicillium brasilianum</name>
    <dbReference type="NCBI Taxonomy" id="104259"/>
    <lineage>
        <taxon>Eukaryota</taxon>
        <taxon>Fungi</taxon>
        <taxon>Dikarya</taxon>
        <taxon>Ascomycota</taxon>
        <taxon>Pezizomycotina</taxon>
        <taxon>Eurotiomycetes</taxon>
        <taxon>Eurotiomycetidae</taxon>
        <taxon>Eurotiales</taxon>
        <taxon>Aspergillaceae</taxon>
        <taxon>Penicillium</taxon>
    </lineage>
</organism>
<dbReference type="Proteomes" id="UP000190744">
    <property type="component" value="Unassembled WGS sequence"/>
</dbReference>
<feature type="region of interest" description="Disordered" evidence="1">
    <location>
        <begin position="69"/>
        <end position="220"/>
    </location>
</feature>
<feature type="compositionally biased region" description="Acidic residues" evidence="1">
    <location>
        <begin position="183"/>
        <end position="218"/>
    </location>
</feature>
<protein>
    <submittedName>
        <fullName evidence="2">Uncharacterized protein</fullName>
    </submittedName>
</protein>
<evidence type="ECO:0000313" key="2">
    <source>
        <dbReference type="EMBL" id="OOQ86970.1"/>
    </source>
</evidence>
<sequence>MAGSPTRDPAERQSRKRRVSQIVPDKPKKKATSLSPTSAAVNSSKSLNMDSTTSKPSAIAELSVTNGLAKANDKTEGPVVDTNAKSQAPKSDLMSKTKNKSEKVSGKDKKPDEKEQAAAKQDDAKGKKGDAKDMKLDTKAKKNIKESKLDTKDKLTKAPATSKADARVELPDLVQPVSSDLEGSPDDDYSESDDSNDSDDSDDSDDSGEALDVDDPSQDSDSKAFFHRDFYAHRDMFEKLKWEDFELMHMSAEERAEEKAKTLRNVQIFIDTSKDKHYHEFHLDYLTGPTNYWTWLVGIEILLRMHQVWPIVCEPSVPLDKDHELYPWYEQMISVAVSLIYGHVSQEIRSQRCFKNGALKRSPTKLMQHLIAHYGQEKC</sequence>
<accession>A0A1S9RNT0</accession>
<name>A0A1S9RNT0_PENBI</name>
<dbReference type="AlphaFoldDB" id="A0A1S9RNT0"/>
<evidence type="ECO:0000313" key="3">
    <source>
        <dbReference type="Proteomes" id="UP000190744"/>
    </source>
</evidence>
<comment type="caution">
    <text evidence="2">The sequence shown here is derived from an EMBL/GenBank/DDBJ whole genome shotgun (WGS) entry which is preliminary data.</text>
</comment>
<feature type="compositionally biased region" description="Basic and acidic residues" evidence="1">
    <location>
        <begin position="93"/>
        <end position="156"/>
    </location>
</feature>
<evidence type="ECO:0000256" key="1">
    <source>
        <dbReference type="SAM" id="MobiDB-lite"/>
    </source>
</evidence>
<proteinExistence type="predicted"/>
<feature type="region of interest" description="Disordered" evidence="1">
    <location>
        <begin position="1"/>
        <end position="55"/>
    </location>
</feature>
<dbReference type="EMBL" id="LJBN01000131">
    <property type="protein sequence ID" value="OOQ86970.1"/>
    <property type="molecule type" value="Genomic_DNA"/>
</dbReference>